<feature type="region of interest" description="Disordered" evidence="1">
    <location>
        <begin position="1"/>
        <end position="96"/>
    </location>
</feature>
<dbReference type="GO" id="GO:0043130">
    <property type="term" value="F:ubiquitin binding"/>
    <property type="evidence" value="ECO:0007669"/>
    <property type="project" value="InterPro"/>
</dbReference>
<dbReference type="Pfam" id="PF02845">
    <property type="entry name" value="CUE"/>
    <property type="match status" value="1"/>
</dbReference>
<organism evidence="3 4">
    <name type="scientific">Carnegiea gigantea</name>
    <dbReference type="NCBI Taxonomy" id="171969"/>
    <lineage>
        <taxon>Eukaryota</taxon>
        <taxon>Viridiplantae</taxon>
        <taxon>Streptophyta</taxon>
        <taxon>Embryophyta</taxon>
        <taxon>Tracheophyta</taxon>
        <taxon>Spermatophyta</taxon>
        <taxon>Magnoliopsida</taxon>
        <taxon>eudicotyledons</taxon>
        <taxon>Gunneridae</taxon>
        <taxon>Pentapetalae</taxon>
        <taxon>Caryophyllales</taxon>
        <taxon>Cactineae</taxon>
        <taxon>Cactaceae</taxon>
        <taxon>Cactoideae</taxon>
        <taxon>Echinocereeae</taxon>
        <taxon>Carnegiea</taxon>
    </lineage>
</organism>
<feature type="compositionally biased region" description="Low complexity" evidence="1">
    <location>
        <begin position="707"/>
        <end position="720"/>
    </location>
</feature>
<dbReference type="CDD" id="cd14364">
    <property type="entry name" value="CUE_ASCC2"/>
    <property type="match status" value="1"/>
</dbReference>
<dbReference type="InterPro" id="IPR041800">
    <property type="entry name" value="ASCC2_CUE"/>
</dbReference>
<feature type="compositionally biased region" description="Low complexity" evidence="1">
    <location>
        <begin position="38"/>
        <end position="56"/>
    </location>
</feature>
<dbReference type="SMART" id="SM00546">
    <property type="entry name" value="CUE"/>
    <property type="match status" value="1"/>
</dbReference>
<dbReference type="Proteomes" id="UP001153076">
    <property type="component" value="Unassembled WGS sequence"/>
</dbReference>
<feature type="region of interest" description="Disordered" evidence="1">
    <location>
        <begin position="707"/>
        <end position="731"/>
    </location>
</feature>
<reference evidence="3" key="1">
    <citation type="submission" date="2022-04" db="EMBL/GenBank/DDBJ databases">
        <title>Carnegiea gigantea Genome sequencing and assembly v2.</title>
        <authorList>
            <person name="Copetti D."/>
            <person name="Sanderson M.J."/>
            <person name="Burquez A."/>
            <person name="Wojciechowski M.F."/>
        </authorList>
    </citation>
    <scope>NUCLEOTIDE SEQUENCE</scope>
    <source>
        <strain evidence="3">SGP5-SGP5p</strain>
        <tissue evidence="3">Aerial part</tissue>
    </source>
</reference>
<dbReference type="PROSITE" id="PS51140">
    <property type="entry name" value="CUE"/>
    <property type="match status" value="1"/>
</dbReference>
<feature type="compositionally biased region" description="Polar residues" evidence="1">
    <location>
        <begin position="1"/>
        <end position="12"/>
    </location>
</feature>
<feature type="compositionally biased region" description="Gly residues" evidence="1">
    <location>
        <begin position="83"/>
        <end position="95"/>
    </location>
</feature>
<name>A0A9Q1L2Q6_9CARY</name>
<dbReference type="EMBL" id="JAKOGI010000001">
    <property type="protein sequence ID" value="KAJ8453306.1"/>
    <property type="molecule type" value="Genomic_DNA"/>
</dbReference>
<keyword evidence="4" id="KW-1185">Reference proteome</keyword>
<sequence length="846" mass="92212">MSNRSAHQSSSRGYRGKTQMKFVPKTQNSAPSNHNPTLSSSLRQSLSGSTENRPSAGRGGGASSQKGRVRLGENGELVSSRSQGGGGGGGDGGGRFVNYLPQDEAVAVGLGTEEGGLDPIESQRVVDLLNRELARLLKLKPRDFWREVAADTSLHEFLDSFLQFRTRWYDFPYHGAKGIVAGVIVGDLELSHRVFMVLYRISSNRDPGAPASDSLSQKDHGALLQEKKLLDLPKLLDICAVFGHENEDLTRSLVLNAINAQPGIHHSCTAMMSHFLGIVQTVYERCSSSLETLISAGGCEDHGASRLWKEYLEVMDFLNDAVVSVDAFVNAYRPAAVFFSCPVDASHGNEELINVLATLHDSLLPSLLQGLQIILASEQKISSMLSDVSASLRILSARIVDLGWTLLSNCYLSDQLFKDDVPFPAAMKMFPATVEDPVIRAEILIQTFKEIAAVPQHAQGKNYRGTYLQNIEKNHEMMQRIQDLQNNGWLLIDDEQYQYLAGMMTHPMASVPKKSLGGPTSARSDGMQNEEDAAIVESKISQVKDLFPDYGEGFISACLEVYDHNPEEVIQRILEGTLHEDLQTLDNSMETVPLKSTPLPAKKDKGKAILEESTVSALQKPRPAAVTSSSTSSVSSSVGRFIRKSKDGQADADMLNSKDEKHMEKTAALLSQYEYEDEYDDSFDDLGMTVVESGVEETEILGERISSSMSISSRAESQSSGPMGASSKWGSRKKPQFYVKDGKNYSYKVEGAIAVADQKQASLVTLAQKELIHGLGRGGNLPIGAVKQLEEDNGAEGDESDPLEVEDGSSAGRGRGRGRGRRGGGRSNHYRKDRAMRKHMAGVGGF</sequence>
<feature type="compositionally biased region" description="Basic residues" evidence="1">
    <location>
        <begin position="814"/>
        <end position="840"/>
    </location>
</feature>
<dbReference type="InterPro" id="IPR003892">
    <property type="entry name" value="CUE"/>
</dbReference>
<accession>A0A9Q1L2Q6</accession>
<comment type="caution">
    <text evidence="3">The sequence shown here is derived from an EMBL/GenBank/DDBJ whole genome shotgun (WGS) entry which is preliminary data.</text>
</comment>
<gene>
    <name evidence="3" type="ORF">Cgig2_008190</name>
</gene>
<protein>
    <recommendedName>
        <fullName evidence="2">CUE domain-containing protein</fullName>
    </recommendedName>
</protein>
<feature type="compositionally biased region" description="Polar residues" evidence="1">
    <location>
        <begin position="25"/>
        <end position="37"/>
    </location>
</feature>
<feature type="region of interest" description="Disordered" evidence="1">
    <location>
        <begin position="791"/>
        <end position="846"/>
    </location>
</feature>
<feature type="domain" description="CUE" evidence="2">
    <location>
        <begin position="535"/>
        <end position="578"/>
    </location>
</feature>
<evidence type="ECO:0000313" key="4">
    <source>
        <dbReference type="Proteomes" id="UP001153076"/>
    </source>
</evidence>
<proteinExistence type="predicted"/>
<dbReference type="AlphaFoldDB" id="A0A9Q1L2Q6"/>
<feature type="compositionally biased region" description="Acidic residues" evidence="1">
    <location>
        <begin position="791"/>
        <end position="807"/>
    </location>
</feature>
<evidence type="ECO:0000313" key="3">
    <source>
        <dbReference type="EMBL" id="KAJ8453306.1"/>
    </source>
</evidence>
<dbReference type="OrthoDB" id="5577209at2759"/>
<dbReference type="PANTHER" id="PTHR21494">
    <property type="entry name" value="ACTIVATING SIGNAL COINTEGRATOR 1 COMPLEX SUBUNIT 2 ASC-1 COMPLEX SUBUNIT P100"/>
    <property type="match status" value="1"/>
</dbReference>
<evidence type="ECO:0000256" key="1">
    <source>
        <dbReference type="SAM" id="MobiDB-lite"/>
    </source>
</evidence>
<dbReference type="Gene3D" id="1.10.8.10">
    <property type="entry name" value="DNA helicase RuvA subunit, C-terminal domain"/>
    <property type="match status" value="1"/>
</dbReference>
<dbReference type="InterPro" id="IPR052586">
    <property type="entry name" value="ASCC2"/>
</dbReference>
<dbReference type="SUPFAM" id="SSF46934">
    <property type="entry name" value="UBA-like"/>
    <property type="match status" value="1"/>
</dbReference>
<evidence type="ECO:0000259" key="2">
    <source>
        <dbReference type="PROSITE" id="PS51140"/>
    </source>
</evidence>
<dbReference type="PANTHER" id="PTHR21494:SF0">
    <property type="entry name" value="ACTIVATING SIGNAL COINTEGRATOR 1 COMPLEX SUBUNIT 2"/>
    <property type="match status" value="1"/>
</dbReference>
<dbReference type="InterPro" id="IPR009060">
    <property type="entry name" value="UBA-like_sf"/>
</dbReference>